<keyword evidence="5" id="KW-0378">Hydrolase</keyword>
<comment type="caution">
    <text evidence="5">The sequence shown here is derived from an EMBL/GenBank/DDBJ whole genome shotgun (WGS) entry which is preliminary data.</text>
</comment>
<evidence type="ECO:0000259" key="4">
    <source>
        <dbReference type="Pfam" id="PF00005"/>
    </source>
</evidence>
<feature type="domain" description="ABC transporter" evidence="4">
    <location>
        <begin position="7"/>
        <end position="40"/>
    </location>
</feature>
<keyword evidence="2" id="KW-0547">Nucleotide-binding</keyword>
<dbReference type="InterPro" id="IPR027417">
    <property type="entry name" value="P-loop_NTPase"/>
</dbReference>
<keyword evidence="1" id="KW-0813">Transport</keyword>
<evidence type="ECO:0000256" key="3">
    <source>
        <dbReference type="ARBA" id="ARBA00022840"/>
    </source>
</evidence>
<dbReference type="Proteomes" id="UP000075398">
    <property type="component" value="Unassembled WGS sequence"/>
</dbReference>
<dbReference type="AlphaFoldDB" id="A0A150IP57"/>
<dbReference type="GO" id="GO:0042626">
    <property type="term" value="F:ATPase-coupled transmembrane transporter activity"/>
    <property type="evidence" value="ECO:0007669"/>
    <property type="project" value="TreeGrafter"/>
</dbReference>
<dbReference type="GO" id="GO:0043190">
    <property type="term" value="C:ATP-binding cassette (ABC) transporter complex"/>
    <property type="evidence" value="ECO:0007669"/>
    <property type="project" value="TreeGrafter"/>
</dbReference>
<dbReference type="Gene3D" id="3.40.50.300">
    <property type="entry name" value="P-loop containing nucleotide triphosphate hydrolases"/>
    <property type="match status" value="1"/>
</dbReference>
<name>A0A150IP57_9EURY</name>
<evidence type="ECO:0000313" key="5">
    <source>
        <dbReference type="EMBL" id="KYC46668.1"/>
    </source>
</evidence>
<evidence type="ECO:0000256" key="2">
    <source>
        <dbReference type="ARBA" id="ARBA00022741"/>
    </source>
</evidence>
<evidence type="ECO:0000256" key="1">
    <source>
        <dbReference type="ARBA" id="ARBA00022448"/>
    </source>
</evidence>
<dbReference type="EMBL" id="LNGC01000180">
    <property type="protein sequence ID" value="KYC46668.1"/>
    <property type="molecule type" value="Genomic_DNA"/>
</dbReference>
<dbReference type="InterPro" id="IPR003439">
    <property type="entry name" value="ABC_transporter-like_ATP-bd"/>
</dbReference>
<dbReference type="InterPro" id="IPR050095">
    <property type="entry name" value="ECF_ABC_transporter_ATP-bd"/>
</dbReference>
<dbReference type="GO" id="GO:0005524">
    <property type="term" value="F:ATP binding"/>
    <property type="evidence" value="ECO:0007669"/>
    <property type="project" value="UniProtKB-KW"/>
</dbReference>
<dbReference type="GO" id="GO:0016887">
    <property type="term" value="F:ATP hydrolysis activity"/>
    <property type="evidence" value="ECO:0007669"/>
    <property type="project" value="InterPro"/>
</dbReference>
<protein>
    <submittedName>
        <fullName evidence="5">Trehalose/maltose import ATP-binding protein MalK</fullName>
        <ecNumber evidence="5">3.6.3.19</ecNumber>
    </submittedName>
</protein>
<accession>A0A150IP57</accession>
<keyword evidence="3 5" id="KW-0067">ATP-binding</keyword>
<proteinExistence type="predicted"/>
<dbReference type="SUPFAM" id="SSF52540">
    <property type="entry name" value="P-loop containing nucleoside triphosphate hydrolases"/>
    <property type="match status" value="1"/>
</dbReference>
<organism evidence="5 6">
    <name type="scientific">Candidatus Methanofastidiosum methylothiophilum</name>
    <dbReference type="NCBI Taxonomy" id="1705564"/>
    <lineage>
        <taxon>Archaea</taxon>
        <taxon>Methanobacteriati</taxon>
        <taxon>Methanobacteriota</taxon>
        <taxon>Stenosarchaea group</taxon>
        <taxon>Candidatus Methanofastidiosia</taxon>
        <taxon>Candidatus Methanofastidiosales</taxon>
        <taxon>Candidatus Methanofastidiosaceae</taxon>
        <taxon>Candidatus Methanofastidiosum</taxon>
    </lineage>
</organism>
<reference evidence="5 6" key="1">
    <citation type="journal article" date="2016" name="ISME J.">
        <title>Chasing the elusive Euryarchaeota class WSA2: genomes reveal a uniquely fastidious methyl-reducing methanogen.</title>
        <authorList>
            <person name="Nobu M.K."/>
            <person name="Narihiro T."/>
            <person name="Kuroda K."/>
            <person name="Mei R."/>
            <person name="Liu W.T."/>
        </authorList>
    </citation>
    <scope>NUCLEOTIDE SEQUENCE [LARGE SCALE GENOMIC DNA]</scope>
    <source>
        <strain evidence="5">U1lsi0528_Bin055</strain>
    </source>
</reference>
<dbReference type="EC" id="3.6.3.19" evidence="5"/>
<dbReference type="PANTHER" id="PTHR43553">
    <property type="entry name" value="HEAVY METAL TRANSPORTER"/>
    <property type="match status" value="1"/>
</dbReference>
<evidence type="ECO:0000313" key="6">
    <source>
        <dbReference type="Proteomes" id="UP000075398"/>
    </source>
</evidence>
<sequence length="144" mass="16255">MEDKREEFPGNLSGGQKQRIAIAASLTMKPDILVLDEPTSQLDPIGKREVFSVLKELHSKERMTIVLVEHRTEPIAELSDRVVVMDNGSIVLEGTPRHVFEKVPILRELGIMVPDISYLTYLLKEGGYVKDIALTVEEGRRLFI</sequence>
<dbReference type="Pfam" id="PF00005">
    <property type="entry name" value="ABC_tran"/>
    <property type="match status" value="1"/>
</dbReference>
<gene>
    <name evidence="5" type="primary">malK_11</name>
    <name evidence="5" type="ORF">AMQ22_02081</name>
</gene>